<dbReference type="AlphaFoldDB" id="A0AAD6QKY3"/>
<evidence type="ECO:0000256" key="11">
    <source>
        <dbReference type="ARBA" id="ARBA00022824"/>
    </source>
</evidence>
<evidence type="ECO:0000256" key="18">
    <source>
        <dbReference type="ARBA" id="ARBA00045078"/>
    </source>
</evidence>
<dbReference type="GO" id="GO:0046872">
    <property type="term" value="F:metal ion binding"/>
    <property type="evidence" value="ECO:0007669"/>
    <property type="project" value="UniProtKB-KW"/>
</dbReference>
<comment type="function">
    <text evidence="17">UDP-N-acetylglucosamine--dolichyl-phosphate N-acetylglucosaminephosphotransferase that operates in the biosynthetic pathway of dolichol-linked oligosaccharides, the glycan precursors employed in protein asparagine (N)-glycosylation. The assembly of dolichol-linked oligosaccharides begins on the cytosolic side of the endoplasmic reticulum membrane and finishes in its lumen. The sequential addition of sugars to dolichol pyrophosphate produces dolichol-linked oligosaccharides containing fourteen sugars, including two GlcNAcs, nine mannoses and three glucoses. Once assembled, the oligosaccharide is transferred from the lipid to nascent proteins by oligosaccharyltransferases. Catalyzes the initial step of dolichol-linked oligosaccharide biosynthesis, transfering GlcNAc-1-P from cytosolic UDP-GlcNAc onto the carrier lipid dolichyl phosphate (P-dolichol), yielding GlcNAc-P-P-dolichol embedded in the cytoplasmic leaflet of the endoplasmic reticulum membrane.</text>
</comment>
<evidence type="ECO:0000313" key="20">
    <source>
        <dbReference type="EMBL" id="KAJ6992302.1"/>
    </source>
</evidence>
<sequence length="314" mass="35112">MMSLMFHGECEYCLVAFVKMKLDWILMDVIVFIKSSKLLLPSIAALPLLMAYAGHTTIIIPKPLVPYIGLKVLDLGFIYKIYMWFLAIFCTNCINIHAGINGLEAGQTVVIASAILIHNVMQIGASADPEYQQAHAFSVYLVQPLLATSLALLSYNWYPSSVFVGDTYTYFAGMTMAVVGILGHFSETLLIFFLAQVLNFLLSVPQLFGFRHCPRHRLPRFDPQTGLLTGTNDGTLVNFYLRMFGRKTENSLCMHLLLVQVIYLFVKFYLSPFTCALWGRGFLPHRGFGLHYPMLLTILGPGSAAGPKQEFQAS</sequence>
<comment type="similarity">
    <text evidence="4">Belongs to the glycosyltransferase 4 family.</text>
</comment>
<dbReference type="PANTHER" id="PTHR10571:SF0">
    <property type="entry name" value="UDP-N-ACETYLGLUCOSAMINE--DOLICHYL-PHOSPHATE N-ACETYLGLUCOSAMINEPHOSPHOTRANSFERASE"/>
    <property type="match status" value="1"/>
</dbReference>
<evidence type="ECO:0000256" key="12">
    <source>
        <dbReference type="ARBA" id="ARBA00022842"/>
    </source>
</evidence>
<evidence type="ECO:0000256" key="17">
    <source>
        <dbReference type="ARBA" id="ARBA00044717"/>
    </source>
</evidence>
<reference evidence="20" key="1">
    <citation type="journal article" date="2023" name="Mol. Ecol. Resour.">
        <title>Chromosome-level genome assembly of a triploid poplar Populus alba 'Berolinensis'.</title>
        <authorList>
            <person name="Chen S."/>
            <person name="Yu Y."/>
            <person name="Wang X."/>
            <person name="Wang S."/>
            <person name="Zhang T."/>
            <person name="Zhou Y."/>
            <person name="He R."/>
            <person name="Meng N."/>
            <person name="Wang Y."/>
            <person name="Liu W."/>
            <person name="Liu Z."/>
            <person name="Liu J."/>
            <person name="Guo Q."/>
            <person name="Huang H."/>
            <person name="Sederoff R.R."/>
            <person name="Wang G."/>
            <person name="Qu G."/>
            <person name="Chen S."/>
        </authorList>
    </citation>
    <scope>NUCLEOTIDE SEQUENCE</scope>
    <source>
        <strain evidence="20">SC-2020</strain>
    </source>
</reference>
<keyword evidence="14 19" id="KW-0472">Membrane</keyword>
<evidence type="ECO:0000256" key="15">
    <source>
        <dbReference type="ARBA" id="ARBA00029567"/>
    </source>
</evidence>
<keyword evidence="7" id="KW-0328">Glycosyltransferase</keyword>
<keyword evidence="13 19" id="KW-1133">Transmembrane helix</keyword>
<dbReference type="CDD" id="cd06855">
    <property type="entry name" value="GT_GPT_euk"/>
    <property type="match status" value="1"/>
</dbReference>
<evidence type="ECO:0000256" key="16">
    <source>
        <dbReference type="ARBA" id="ARBA00033238"/>
    </source>
</evidence>
<proteinExistence type="inferred from homology"/>
<comment type="catalytic activity">
    <reaction evidence="18">
        <text>a di-trans,poly-cis-dolichyl phosphate + UDP-N-acetyl-alpha-D-glucosamine = an N-acetyl-alpha-D-glucosaminyl-diphospho-di-trans,poly-cis-dolichol + UMP</text>
        <dbReference type="Rhea" id="RHEA:13289"/>
        <dbReference type="Rhea" id="RHEA-COMP:19498"/>
        <dbReference type="Rhea" id="RHEA-COMP:19507"/>
        <dbReference type="ChEBI" id="CHEBI:57683"/>
        <dbReference type="ChEBI" id="CHEBI:57705"/>
        <dbReference type="ChEBI" id="CHEBI:57865"/>
        <dbReference type="ChEBI" id="CHEBI:58427"/>
        <dbReference type="EC" id="2.7.8.15"/>
    </reaction>
    <physiologicalReaction direction="left-to-right" evidence="18">
        <dbReference type="Rhea" id="RHEA:13290"/>
    </physiologicalReaction>
</comment>
<keyword evidence="21" id="KW-1185">Reference proteome</keyword>
<accession>A0AAD6QKY3</accession>
<evidence type="ECO:0000256" key="13">
    <source>
        <dbReference type="ARBA" id="ARBA00022989"/>
    </source>
</evidence>
<comment type="caution">
    <text evidence="20">The sequence shown here is derived from an EMBL/GenBank/DDBJ whole genome shotgun (WGS) entry which is preliminary data.</text>
</comment>
<feature type="transmembrane region" description="Helical" evidence="19">
    <location>
        <begin position="106"/>
        <end position="125"/>
    </location>
</feature>
<dbReference type="PANTHER" id="PTHR10571">
    <property type="entry name" value="UDP-N-ACETYLGLUCOSAMINE--DOLICHYL-PHOSPHATE N-ACETYLGLUCOSAMINEPHOSPHOTRANSFERASE"/>
    <property type="match status" value="1"/>
</dbReference>
<protein>
    <recommendedName>
        <fullName evidence="6">UDP-N-acetylglucosamine--dolichyl-phosphate N-acetylglucosaminephosphotransferase</fullName>
        <ecNumber evidence="5">2.7.8.15</ecNumber>
    </recommendedName>
    <alternativeName>
        <fullName evidence="15">GlcNAc-1-P transferase</fullName>
    </alternativeName>
    <alternativeName>
        <fullName evidence="16">N-acetylglucosamine-1-phosphate transferase</fullName>
    </alternativeName>
</protein>
<feature type="transmembrane region" description="Helical" evidence="19">
    <location>
        <begin position="170"/>
        <end position="202"/>
    </location>
</feature>
<evidence type="ECO:0000256" key="1">
    <source>
        <dbReference type="ARBA" id="ARBA00001946"/>
    </source>
</evidence>
<evidence type="ECO:0000313" key="21">
    <source>
        <dbReference type="Proteomes" id="UP001164929"/>
    </source>
</evidence>
<evidence type="ECO:0000256" key="6">
    <source>
        <dbReference type="ARBA" id="ARBA00017659"/>
    </source>
</evidence>
<keyword evidence="9 19" id="KW-0812">Transmembrane</keyword>
<dbReference type="EC" id="2.7.8.15" evidence="5"/>
<feature type="transmembrane region" description="Helical" evidence="19">
    <location>
        <begin position="252"/>
        <end position="270"/>
    </location>
</feature>
<keyword evidence="12" id="KW-0460">Magnesium</keyword>
<evidence type="ECO:0000256" key="14">
    <source>
        <dbReference type="ARBA" id="ARBA00023136"/>
    </source>
</evidence>
<evidence type="ECO:0000256" key="10">
    <source>
        <dbReference type="ARBA" id="ARBA00022723"/>
    </source>
</evidence>
<evidence type="ECO:0000256" key="9">
    <source>
        <dbReference type="ARBA" id="ARBA00022692"/>
    </source>
</evidence>
<feature type="transmembrane region" description="Helical" evidence="19">
    <location>
        <begin position="137"/>
        <end position="158"/>
    </location>
</feature>
<evidence type="ECO:0000256" key="8">
    <source>
        <dbReference type="ARBA" id="ARBA00022679"/>
    </source>
</evidence>
<dbReference type="Proteomes" id="UP001164929">
    <property type="component" value="Chromosome 6"/>
</dbReference>
<keyword evidence="10" id="KW-0479">Metal-binding</keyword>
<organism evidence="20 21">
    <name type="scientific">Populus alba x Populus x berolinensis</name>
    <dbReference type="NCBI Taxonomy" id="444605"/>
    <lineage>
        <taxon>Eukaryota</taxon>
        <taxon>Viridiplantae</taxon>
        <taxon>Streptophyta</taxon>
        <taxon>Embryophyta</taxon>
        <taxon>Tracheophyta</taxon>
        <taxon>Spermatophyta</taxon>
        <taxon>Magnoliopsida</taxon>
        <taxon>eudicotyledons</taxon>
        <taxon>Gunneridae</taxon>
        <taxon>Pentapetalae</taxon>
        <taxon>rosids</taxon>
        <taxon>fabids</taxon>
        <taxon>Malpighiales</taxon>
        <taxon>Salicaceae</taxon>
        <taxon>Saliceae</taxon>
        <taxon>Populus</taxon>
    </lineage>
</organism>
<evidence type="ECO:0000256" key="5">
    <source>
        <dbReference type="ARBA" id="ARBA00013225"/>
    </source>
</evidence>
<comment type="pathway">
    <text evidence="3">Protein modification; protein glycosylation.</text>
</comment>
<comment type="subcellular location">
    <subcellularLocation>
        <location evidence="2">Endoplasmic reticulum membrane</location>
        <topology evidence="2">Multi-pass membrane protein</topology>
    </subcellularLocation>
</comment>
<feature type="transmembrane region" description="Helical" evidence="19">
    <location>
        <begin position="81"/>
        <end position="100"/>
    </location>
</feature>
<evidence type="ECO:0000256" key="3">
    <source>
        <dbReference type="ARBA" id="ARBA00004922"/>
    </source>
</evidence>
<keyword evidence="8" id="KW-0808">Transferase</keyword>
<dbReference type="GO" id="GO:0005789">
    <property type="term" value="C:endoplasmic reticulum membrane"/>
    <property type="evidence" value="ECO:0007669"/>
    <property type="project" value="UniProtKB-SubCell"/>
</dbReference>
<dbReference type="GO" id="GO:0006488">
    <property type="term" value="P:dolichol-linked oligosaccharide biosynthetic process"/>
    <property type="evidence" value="ECO:0007669"/>
    <property type="project" value="InterPro"/>
</dbReference>
<evidence type="ECO:0000256" key="2">
    <source>
        <dbReference type="ARBA" id="ARBA00004477"/>
    </source>
</evidence>
<evidence type="ECO:0000256" key="7">
    <source>
        <dbReference type="ARBA" id="ARBA00022676"/>
    </source>
</evidence>
<comment type="cofactor">
    <cofactor evidence="1">
        <name>Mg(2+)</name>
        <dbReference type="ChEBI" id="CHEBI:18420"/>
    </cofactor>
</comment>
<evidence type="ECO:0000256" key="4">
    <source>
        <dbReference type="ARBA" id="ARBA00009317"/>
    </source>
</evidence>
<dbReference type="EMBL" id="JAQIZT010000006">
    <property type="protein sequence ID" value="KAJ6992302.1"/>
    <property type="molecule type" value="Genomic_DNA"/>
</dbReference>
<name>A0AAD6QKY3_9ROSI</name>
<dbReference type="Pfam" id="PF00953">
    <property type="entry name" value="Glycos_transf_4"/>
    <property type="match status" value="1"/>
</dbReference>
<evidence type="ECO:0000256" key="19">
    <source>
        <dbReference type="SAM" id="Phobius"/>
    </source>
</evidence>
<gene>
    <name evidence="20" type="ORF">NC653_015620</name>
</gene>
<dbReference type="GO" id="GO:0016757">
    <property type="term" value="F:glycosyltransferase activity"/>
    <property type="evidence" value="ECO:0007669"/>
    <property type="project" value="UniProtKB-KW"/>
</dbReference>
<dbReference type="InterPro" id="IPR033895">
    <property type="entry name" value="GPT"/>
</dbReference>
<dbReference type="InterPro" id="IPR000715">
    <property type="entry name" value="Glycosyl_transferase_4"/>
</dbReference>
<keyword evidence="11" id="KW-0256">Endoplasmic reticulum</keyword>
<feature type="transmembrane region" description="Helical" evidence="19">
    <location>
        <begin position="39"/>
        <end position="60"/>
    </location>
</feature>
<dbReference type="GO" id="GO:0003975">
    <property type="term" value="F:UDP-N-acetylglucosamine-dolichyl-phosphate N-acetylglucosaminephosphotransferase activity"/>
    <property type="evidence" value="ECO:0007669"/>
    <property type="project" value="UniProtKB-EC"/>
</dbReference>